<dbReference type="Proteomes" id="UP000225706">
    <property type="component" value="Unassembled WGS sequence"/>
</dbReference>
<dbReference type="PANTHER" id="PTHR23080">
    <property type="entry name" value="THAP DOMAIN PROTEIN"/>
    <property type="match status" value="1"/>
</dbReference>
<dbReference type="PANTHER" id="PTHR23080:SF133">
    <property type="entry name" value="SI:CH211-262I1.5-RELATED"/>
    <property type="match status" value="1"/>
</dbReference>
<dbReference type="InterPro" id="IPR027805">
    <property type="entry name" value="Transposase_HTH_dom"/>
</dbReference>
<dbReference type="Pfam" id="PF13359">
    <property type="entry name" value="DDE_Tnp_4"/>
    <property type="match status" value="1"/>
</dbReference>
<dbReference type="SUPFAM" id="SSF57716">
    <property type="entry name" value="Glucocorticoid receptor-like (DNA-binding domain)"/>
    <property type="match status" value="1"/>
</dbReference>
<reference evidence="11" key="1">
    <citation type="journal article" date="2017" name="bioRxiv">
        <title>Comparative analysis of the genomes of Stylophora pistillata and Acropora digitifera provides evidence for extensive differences between species of corals.</title>
        <authorList>
            <person name="Voolstra C.R."/>
            <person name="Li Y."/>
            <person name="Liew Y.J."/>
            <person name="Baumgarten S."/>
            <person name="Zoccola D."/>
            <person name="Flot J.-F."/>
            <person name="Tambutte S."/>
            <person name="Allemand D."/>
            <person name="Aranda M."/>
        </authorList>
    </citation>
    <scope>NUCLEOTIDE SEQUENCE [LARGE SCALE GENOMIC DNA]</scope>
</reference>
<evidence type="ECO:0000256" key="3">
    <source>
        <dbReference type="ARBA" id="ARBA00022771"/>
    </source>
</evidence>
<feature type="compositionally biased region" description="Acidic residues" evidence="7">
    <location>
        <begin position="140"/>
        <end position="149"/>
    </location>
</feature>
<feature type="domain" description="THAP-type" evidence="8">
    <location>
        <begin position="31"/>
        <end position="118"/>
    </location>
</feature>
<dbReference type="SMART" id="SM00692">
    <property type="entry name" value="DM3"/>
    <property type="match status" value="1"/>
</dbReference>
<name>A0A2B4S268_STYPI</name>
<keyword evidence="3 6" id="KW-0863">Zinc-finger</keyword>
<keyword evidence="5 6" id="KW-0238">DNA-binding</keyword>
<organism evidence="9 11">
    <name type="scientific">Stylophora pistillata</name>
    <name type="common">Smooth cauliflower coral</name>
    <dbReference type="NCBI Taxonomy" id="50429"/>
    <lineage>
        <taxon>Eukaryota</taxon>
        <taxon>Metazoa</taxon>
        <taxon>Cnidaria</taxon>
        <taxon>Anthozoa</taxon>
        <taxon>Hexacorallia</taxon>
        <taxon>Scleractinia</taxon>
        <taxon>Astrocoeniina</taxon>
        <taxon>Pocilloporidae</taxon>
        <taxon>Stylophora</taxon>
    </lineage>
</organism>
<evidence type="ECO:0000313" key="11">
    <source>
        <dbReference type="Proteomes" id="UP000225706"/>
    </source>
</evidence>
<keyword evidence="11" id="KW-1185">Reference proteome</keyword>
<dbReference type="PROSITE" id="PS50950">
    <property type="entry name" value="ZF_THAP"/>
    <property type="match status" value="1"/>
</dbReference>
<dbReference type="InterPro" id="IPR038441">
    <property type="entry name" value="THAP_Znf_sf"/>
</dbReference>
<evidence type="ECO:0000256" key="4">
    <source>
        <dbReference type="ARBA" id="ARBA00022833"/>
    </source>
</evidence>
<dbReference type="EMBL" id="LSMT01000190">
    <property type="protein sequence ID" value="PFX24001.1"/>
    <property type="molecule type" value="Genomic_DNA"/>
</dbReference>
<dbReference type="InterPro" id="IPR027806">
    <property type="entry name" value="HARBI1_dom"/>
</dbReference>
<reference evidence="9" key="2">
    <citation type="journal article" date="2017" name="J. ISSAAS">
        <title>Comparative analysis of the genomes of Stylophora pistillata and Acropora digitifera provides evidence for extensive differences between species of corals.</title>
        <authorList>
            <person name="Voolstra C.R."/>
            <person name="Li Y."/>
            <person name="Liew Y.J."/>
            <person name="Baumgarten S."/>
            <person name="Zoccola D."/>
            <person name="Flot J.-F."/>
            <person name="Tambutte S."/>
            <person name="Allemand D."/>
            <person name="Aranda M."/>
        </authorList>
    </citation>
    <scope>NUCLEOTIDE SEQUENCE</scope>
    <source>
        <strain evidence="9">CSM Monaco</strain>
        <tissue evidence="9">Whole animal</tissue>
    </source>
</reference>
<evidence type="ECO:0000313" key="10">
    <source>
        <dbReference type="EMBL" id="PFX24003.1"/>
    </source>
</evidence>
<sequence length="506" mass="57554">MVSEPTSVVFIVVDIDMDESVEQSITGRKNSAYHCCVPLCNGDSRYHEDLRFHRIPGRTKDEKLKKEWLVKIRRDEGPDFKITTSTRVCSRHFTKEDYLPPTKSGSQRLKRGAVPSNFNWNSSFKARRKIIRHVDRDTQTDDSDTDGVESEAMQSRESVETEVQSLKAQLLAMHGELEASRKEAAAAKEELRNVKAKATLSKFGLERFGPDNESIKFYTGFPTNEHIKLFFNFIKPSAELMTYCYASGERENRPASRNMLLIDEMFMFLVRLKLGLFEQDLADRFAIHISSVSRKLVTWSNFLYFFLGSQIIWPSRADVDRCMPEGFRELYPSTRVILDCTEIFVQTPTSLLLQSQLYSSYKSNTTLKGLIGITPHGAICFVSTLYTGGISDREITRCSGILDLLEAGDSVMADKGFDIGNMLQEYNVELNIPPFLENQGQFSTQDVQKTKTIASLRIHVERAIRRVKEYHFLDSDVPLSTLGSVNQLYSIACLLTNFQGPLILSK</sequence>
<dbReference type="AlphaFoldDB" id="A0A2B4S268"/>
<evidence type="ECO:0000256" key="6">
    <source>
        <dbReference type="PROSITE-ProRule" id="PRU00309"/>
    </source>
</evidence>
<protein>
    <recommendedName>
        <fullName evidence="8">THAP-type domain-containing protein</fullName>
    </recommendedName>
</protein>
<keyword evidence="2" id="KW-0479">Metal-binding</keyword>
<dbReference type="SMART" id="SM00980">
    <property type="entry name" value="THAP"/>
    <property type="match status" value="1"/>
</dbReference>
<evidence type="ECO:0000256" key="7">
    <source>
        <dbReference type="SAM" id="MobiDB-lite"/>
    </source>
</evidence>
<evidence type="ECO:0000313" key="9">
    <source>
        <dbReference type="EMBL" id="PFX24001.1"/>
    </source>
</evidence>
<dbReference type="GO" id="GO:0003677">
    <property type="term" value="F:DNA binding"/>
    <property type="evidence" value="ECO:0007669"/>
    <property type="project" value="UniProtKB-UniRule"/>
</dbReference>
<dbReference type="OrthoDB" id="5962263at2759"/>
<evidence type="ECO:0000256" key="2">
    <source>
        <dbReference type="ARBA" id="ARBA00022723"/>
    </source>
</evidence>
<dbReference type="Pfam" id="PF05485">
    <property type="entry name" value="THAP"/>
    <property type="match status" value="1"/>
</dbReference>
<accession>A0A2B4S268</accession>
<proteinExistence type="predicted"/>
<comment type="cofactor">
    <cofactor evidence="1">
        <name>a divalent metal cation</name>
        <dbReference type="ChEBI" id="CHEBI:60240"/>
    </cofactor>
</comment>
<dbReference type="GO" id="GO:0008270">
    <property type="term" value="F:zinc ion binding"/>
    <property type="evidence" value="ECO:0007669"/>
    <property type="project" value="UniProtKB-KW"/>
</dbReference>
<dbReference type="Gene3D" id="6.20.210.20">
    <property type="entry name" value="THAP domain"/>
    <property type="match status" value="1"/>
</dbReference>
<evidence type="ECO:0000259" key="8">
    <source>
        <dbReference type="PROSITE" id="PS50950"/>
    </source>
</evidence>
<evidence type="ECO:0000256" key="1">
    <source>
        <dbReference type="ARBA" id="ARBA00001968"/>
    </source>
</evidence>
<feature type="region of interest" description="Disordered" evidence="7">
    <location>
        <begin position="131"/>
        <end position="159"/>
    </location>
</feature>
<gene>
    <name evidence="10" type="ORF">AWC38_SpisGene11452</name>
    <name evidence="9" type="ORF">AWC38_SpisGene11454</name>
</gene>
<keyword evidence="4" id="KW-0862">Zinc</keyword>
<evidence type="ECO:0000256" key="5">
    <source>
        <dbReference type="ARBA" id="ARBA00023125"/>
    </source>
</evidence>
<dbReference type="EMBL" id="LSMT01000190">
    <property type="protein sequence ID" value="PFX24003.1"/>
    <property type="molecule type" value="Genomic_DNA"/>
</dbReference>
<comment type="caution">
    <text evidence="9">The sequence shown here is derived from an EMBL/GenBank/DDBJ whole genome shotgun (WGS) entry which is preliminary data.</text>
</comment>
<dbReference type="InterPro" id="IPR006612">
    <property type="entry name" value="THAP_Znf"/>
</dbReference>
<dbReference type="Pfam" id="PF13613">
    <property type="entry name" value="HTH_Tnp_4"/>
    <property type="match status" value="1"/>
</dbReference>